<dbReference type="SUPFAM" id="SSF51419">
    <property type="entry name" value="PLP-binding barrel"/>
    <property type="match status" value="1"/>
</dbReference>
<dbReference type="Proteomes" id="UP000321717">
    <property type="component" value="Unassembled WGS sequence"/>
</dbReference>
<dbReference type="FunFam" id="3.20.20.10:FF:000018">
    <property type="entry name" value="Pyridoxal phosphate homeostasis protein"/>
    <property type="match status" value="1"/>
</dbReference>
<name>A0A512HMC5_9HYPH</name>
<dbReference type="NCBIfam" id="TIGR00044">
    <property type="entry name" value="YggS family pyridoxal phosphate-dependent enzyme"/>
    <property type="match status" value="1"/>
</dbReference>
<sequence length="219" mass="23727">MSVEERLAEVRQRIRKAAAEADREPDSIELIAVSKTFDAEYIRPVIAAGQRMFGENRVQEAQGKWPGLKQETGGIELHLIGPLQSNKAADAVALFDVIETVDREKIARALAVEMQQQGRTPRLYVQVNTGMEPQKAGIAPDEVPTFLKLCREVIGLSIEGLMCIPPANENPGPHFALLAKLAAENGLDRLSMGMSGDFETAIGFGATSVRVGSAIFGSR</sequence>
<evidence type="ECO:0000256" key="4">
    <source>
        <dbReference type="RuleBase" id="RU004514"/>
    </source>
</evidence>
<evidence type="ECO:0000313" key="7">
    <source>
        <dbReference type="Proteomes" id="UP000321717"/>
    </source>
</evidence>
<evidence type="ECO:0000256" key="1">
    <source>
        <dbReference type="ARBA" id="ARBA00022898"/>
    </source>
</evidence>
<keyword evidence="7" id="KW-1185">Reference proteome</keyword>
<comment type="cofactor">
    <cofactor evidence="3">
        <name>pyridoxal 5'-phosphate</name>
        <dbReference type="ChEBI" id="CHEBI:597326"/>
    </cofactor>
</comment>
<dbReference type="InterPro" id="IPR001608">
    <property type="entry name" value="Ala_racemase_N"/>
</dbReference>
<dbReference type="EMBL" id="BJZP01000021">
    <property type="protein sequence ID" value="GEO86606.1"/>
    <property type="molecule type" value="Genomic_DNA"/>
</dbReference>
<dbReference type="InterPro" id="IPR011078">
    <property type="entry name" value="PyrdxlP_homeostasis"/>
</dbReference>
<comment type="function">
    <text evidence="2">Pyridoxal 5'-phosphate (PLP)-binding protein, which is involved in PLP homeostasis.</text>
</comment>
<dbReference type="Gene3D" id="3.20.20.10">
    <property type="entry name" value="Alanine racemase"/>
    <property type="match status" value="1"/>
</dbReference>
<dbReference type="GO" id="GO:0030170">
    <property type="term" value="F:pyridoxal phosphate binding"/>
    <property type="evidence" value="ECO:0007669"/>
    <property type="project" value="UniProtKB-UniRule"/>
</dbReference>
<evidence type="ECO:0000256" key="3">
    <source>
        <dbReference type="PIRSR" id="PIRSR004848-1"/>
    </source>
</evidence>
<comment type="similarity">
    <text evidence="2 4">Belongs to the pyridoxal phosphate-binding protein YggS/PROSC family.</text>
</comment>
<dbReference type="HAMAP" id="MF_02087">
    <property type="entry name" value="PLP_homeostasis"/>
    <property type="match status" value="1"/>
</dbReference>
<organism evidence="6 7">
    <name type="scientific">Ciceribacter naphthalenivorans</name>
    <dbReference type="NCBI Taxonomy" id="1118451"/>
    <lineage>
        <taxon>Bacteria</taxon>
        <taxon>Pseudomonadati</taxon>
        <taxon>Pseudomonadota</taxon>
        <taxon>Alphaproteobacteria</taxon>
        <taxon>Hyphomicrobiales</taxon>
        <taxon>Rhizobiaceae</taxon>
        <taxon>Ciceribacter</taxon>
    </lineage>
</organism>
<comment type="caution">
    <text evidence="6">The sequence shown here is derived from an EMBL/GenBank/DDBJ whole genome shotgun (WGS) entry which is preliminary data.</text>
</comment>
<dbReference type="OrthoDB" id="9804072at2"/>
<gene>
    <name evidence="6" type="ORF">RNA01_35380</name>
</gene>
<dbReference type="PANTHER" id="PTHR10146:SF14">
    <property type="entry name" value="PYRIDOXAL PHOSPHATE HOMEOSTASIS PROTEIN"/>
    <property type="match status" value="1"/>
</dbReference>
<feature type="domain" description="Alanine racemase N-terminal" evidence="5">
    <location>
        <begin position="7"/>
        <end position="218"/>
    </location>
</feature>
<feature type="modified residue" description="N6-(pyridoxal phosphate)lysine" evidence="2 3">
    <location>
        <position position="35"/>
    </location>
</feature>
<dbReference type="Pfam" id="PF01168">
    <property type="entry name" value="Ala_racemase_N"/>
    <property type="match status" value="1"/>
</dbReference>
<evidence type="ECO:0000256" key="2">
    <source>
        <dbReference type="HAMAP-Rule" id="MF_02087"/>
    </source>
</evidence>
<evidence type="ECO:0000259" key="5">
    <source>
        <dbReference type="Pfam" id="PF01168"/>
    </source>
</evidence>
<accession>A0A512HMC5</accession>
<dbReference type="RefSeq" id="WP_147181532.1">
    <property type="nucleotide sequence ID" value="NZ_BJZP01000021.1"/>
</dbReference>
<dbReference type="AlphaFoldDB" id="A0A512HMC5"/>
<dbReference type="CDD" id="cd00635">
    <property type="entry name" value="PLPDE_III_YBL036c_like"/>
    <property type="match status" value="1"/>
</dbReference>
<dbReference type="InterPro" id="IPR029066">
    <property type="entry name" value="PLP-binding_barrel"/>
</dbReference>
<proteinExistence type="inferred from homology"/>
<dbReference type="PANTHER" id="PTHR10146">
    <property type="entry name" value="PROLINE SYNTHETASE CO-TRANSCRIBED BACTERIAL HOMOLOG PROTEIN"/>
    <property type="match status" value="1"/>
</dbReference>
<keyword evidence="1 2" id="KW-0663">Pyridoxal phosphate</keyword>
<reference evidence="6 7" key="1">
    <citation type="submission" date="2019-07" db="EMBL/GenBank/DDBJ databases">
        <title>Whole genome shotgun sequence of Rhizobium naphthalenivorans NBRC 107585.</title>
        <authorList>
            <person name="Hosoyama A."/>
            <person name="Uohara A."/>
            <person name="Ohji S."/>
            <person name="Ichikawa N."/>
        </authorList>
    </citation>
    <scope>NUCLEOTIDE SEQUENCE [LARGE SCALE GENOMIC DNA]</scope>
    <source>
        <strain evidence="6 7">NBRC 107585</strain>
    </source>
</reference>
<evidence type="ECO:0000313" key="6">
    <source>
        <dbReference type="EMBL" id="GEO86606.1"/>
    </source>
</evidence>
<dbReference type="PIRSF" id="PIRSF004848">
    <property type="entry name" value="YBL036c_PLPDEIII"/>
    <property type="match status" value="1"/>
</dbReference>
<protein>
    <recommendedName>
        <fullName evidence="2">Pyridoxal phosphate homeostasis protein</fullName>
        <shortName evidence="2">PLP homeostasis protein</shortName>
    </recommendedName>
</protein>